<evidence type="ECO:0000256" key="5">
    <source>
        <dbReference type="RuleBase" id="RU000660"/>
    </source>
</evidence>
<dbReference type="PROSITE" id="PS01167">
    <property type="entry name" value="RIBOSOMAL_L17"/>
    <property type="match status" value="1"/>
</dbReference>
<gene>
    <name evidence="4" type="primary">rplQ</name>
    <name evidence="6" type="ORF">WPS_20080</name>
</gene>
<evidence type="ECO:0000256" key="2">
    <source>
        <dbReference type="ARBA" id="ARBA00022980"/>
    </source>
</evidence>
<dbReference type="KEGG" id="vab:WPS_20080"/>
<dbReference type="GO" id="GO:0006412">
    <property type="term" value="P:translation"/>
    <property type="evidence" value="ECO:0007669"/>
    <property type="project" value="UniProtKB-UniRule"/>
</dbReference>
<dbReference type="Pfam" id="PF01196">
    <property type="entry name" value="Ribosomal_L17"/>
    <property type="match status" value="1"/>
</dbReference>
<dbReference type="InterPro" id="IPR036373">
    <property type="entry name" value="Ribosomal_bL17_sf"/>
</dbReference>
<dbReference type="AlphaFoldDB" id="A0AAN2CAL1"/>
<evidence type="ECO:0000256" key="3">
    <source>
        <dbReference type="ARBA" id="ARBA00023274"/>
    </source>
</evidence>
<dbReference type="GO" id="GO:0022625">
    <property type="term" value="C:cytosolic large ribosomal subunit"/>
    <property type="evidence" value="ECO:0007669"/>
    <property type="project" value="TreeGrafter"/>
</dbReference>
<sequence length="117" mass="13228">MPHQIAQKRLSRTDGHRKALLRNLATSFFKHEKIETTSTKAKEISKVVDRLITQARRGDLHSRRLVASYLTEEAVAKKLVDQIAPALKERTGGYTRIIKSRVRPGDAAELSILELVK</sequence>
<dbReference type="GO" id="GO:0003735">
    <property type="term" value="F:structural constituent of ribosome"/>
    <property type="evidence" value="ECO:0007669"/>
    <property type="project" value="InterPro"/>
</dbReference>
<keyword evidence="2 4" id="KW-0689">Ribosomal protein</keyword>
<evidence type="ECO:0000256" key="1">
    <source>
        <dbReference type="ARBA" id="ARBA00008777"/>
    </source>
</evidence>
<keyword evidence="3 4" id="KW-0687">Ribonucleoprotein</keyword>
<dbReference type="Proteomes" id="UP001317532">
    <property type="component" value="Chromosome"/>
</dbReference>
<dbReference type="InterPro" id="IPR047859">
    <property type="entry name" value="Ribosomal_bL17_CS"/>
</dbReference>
<dbReference type="PANTHER" id="PTHR14413:SF16">
    <property type="entry name" value="LARGE RIBOSOMAL SUBUNIT PROTEIN BL17M"/>
    <property type="match status" value="1"/>
</dbReference>
<comment type="similarity">
    <text evidence="1 4 5">Belongs to the bacterial ribosomal protein bL17 family.</text>
</comment>
<dbReference type="PANTHER" id="PTHR14413">
    <property type="entry name" value="RIBOSOMAL PROTEIN L17"/>
    <property type="match status" value="1"/>
</dbReference>
<evidence type="ECO:0000313" key="6">
    <source>
        <dbReference type="EMBL" id="BDE06732.1"/>
    </source>
</evidence>
<reference evidence="6 7" key="1">
    <citation type="journal article" date="2022" name="ISME Commun">
        <title>Vulcanimicrobium alpinus gen. nov. sp. nov., the first cultivated representative of the candidate phylum 'Eremiobacterota', is a metabolically versatile aerobic anoxygenic phototroph.</title>
        <authorList>
            <person name="Yabe S."/>
            <person name="Muto K."/>
            <person name="Abe K."/>
            <person name="Yokota A."/>
            <person name="Staudigel H."/>
            <person name="Tebo B.M."/>
        </authorList>
    </citation>
    <scope>NUCLEOTIDE SEQUENCE [LARGE SCALE GENOMIC DNA]</scope>
    <source>
        <strain evidence="6 7">WC8-2</strain>
    </source>
</reference>
<dbReference type="NCBIfam" id="TIGR00059">
    <property type="entry name" value="L17"/>
    <property type="match status" value="1"/>
</dbReference>
<protein>
    <recommendedName>
        <fullName evidence="4">Large ribosomal subunit protein bL17</fullName>
    </recommendedName>
</protein>
<dbReference type="EMBL" id="AP025523">
    <property type="protein sequence ID" value="BDE06732.1"/>
    <property type="molecule type" value="Genomic_DNA"/>
</dbReference>
<dbReference type="HAMAP" id="MF_01368">
    <property type="entry name" value="Ribosomal_bL17"/>
    <property type="match status" value="1"/>
</dbReference>
<dbReference type="InterPro" id="IPR000456">
    <property type="entry name" value="Ribosomal_bL17"/>
</dbReference>
<dbReference type="RefSeq" id="WP_317994382.1">
    <property type="nucleotide sequence ID" value="NZ_AP025523.1"/>
</dbReference>
<organism evidence="6 7">
    <name type="scientific">Vulcanimicrobium alpinum</name>
    <dbReference type="NCBI Taxonomy" id="3016050"/>
    <lineage>
        <taxon>Bacteria</taxon>
        <taxon>Bacillati</taxon>
        <taxon>Vulcanimicrobiota</taxon>
        <taxon>Vulcanimicrobiia</taxon>
        <taxon>Vulcanimicrobiales</taxon>
        <taxon>Vulcanimicrobiaceae</taxon>
        <taxon>Vulcanimicrobium</taxon>
    </lineage>
</organism>
<name>A0AAN2CAL1_UNVUL</name>
<evidence type="ECO:0000256" key="4">
    <source>
        <dbReference type="HAMAP-Rule" id="MF_01368"/>
    </source>
</evidence>
<dbReference type="Gene3D" id="3.90.1030.10">
    <property type="entry name" value="Ribosomal protein L17"/>
    <property type="match status" value="1"/>
</dbReference>
<comment type="subunit">
    <text evidence="4">Part of the 50S ribosomal subunit. Contacts protein L32.</text>
</comment>
<dbReference type="SUPFAM" id="SSF64263">
    <property type="entry name" value="Prokaryotic ribosomal protein L17"/>
    <property type="match status" value="1"/>
</dbReference>
<keyword evidence="7" id="KW-1185">Reference proteome</keyword>
<proteinExistence type="inferred from homology"/>
<accession>A0AAN2CAL1</accession>
<evidence type="ECO:0000313" key="7">
    <source>
        <dbReference type="Proteomes" id="UP001317532"/>
    </source>
</evidence>